<feature type="region of interest" description="Disordered" evidence="16">
    <location>
        <begin position="377"/>
        <end position="436"/>
    </location>
</feature>
<keyword evidence="11 17" id="KW-0472">Membrane</keyword>
<evidence type="ECO:0000256" key="14">
    <source>
        <dbReference type="ARBA" id="ARBA00025923"/>
    </source>
</evidence>
<feature type="region of interest" description="Disordered" evidence="16">
    <location>
        <begin position="280"/>
        <end position="363"/>
    </location>
</feature>
<dbReference type="GO" id="GO:0003677">
    <property type="term" value="F:DNA binding"/>
    <property type="evidence" value="ECO:0007669"/>
    <property type="project" value="UniProtKB-KW"/>
</dbReference>
<dbReference type="RefSeq" id="WP_272122415.1">
    <property type="nucleotide sequence ID" value="NZ_JAQLGH010000017.1"/>
</dbReference>
<dbReference type="GO" id="GO:0007059">
    <property type="term" value="P:chromosome segregation"/>
    <property type="evidence" value="ECO:0007669"/>
    <property type="project" value="UniProtKB-KW"/>
</dbReference>
<dbReference type="Proteomes" id="UP001300871">
    <property type="component" value="Unassembled WGS sequence"/>
</dbReference>
<feature type="region of interest" description="Disordered" evidence="16">
    <location>
        <begin position="1"/>
        <end position="40"/>
    </location>
</feature>
<dbReference type="GO" id="GO:0051301">
    <property type="term" value="P:cell division"/>
    <property type="evidence" value="ECO:0007669"/>
    <property type="project" value="UniProtKB-KW"/>
</dbReference>
<gene>
    <name evidence="19" type="ORF">PM006_07805</name>
</gene>
<evidence type="ECO:0000256" key="13">
    <source>
        <dbReference type="ARBA" id="ARBA00024986"/>
    </source>
</evidence>
<dbReference type="GO" id="GO:0005524">
    <property type="term" value="F:ATP binding"/>
    <property type="evidence" value="ECO:0007669"/>
    <property type="project" value="UniProtKB-UniRule"/>
</dbReference>
<keyword evidence="9 17" id="KW-1133">Transmembrane helix</keyword>
<dbReference type="SMART" id="SM00382">
    <property type="entry name" value="AAA"/>
    <property type="match status" value="1"/>
</dbReference>
<evidence type="ECO:0000256" key="12">
    <source>
        <dbReference type="ARBA" id="ARBA00023306"/>
    </source>
</evidence>
<keyword evidence="3" id="KW-1003">Cell membrane</keyword>
<dbReference type="EMBL" id="JAQLGM010000014">
    <property type="protein sequence ID" value="MDB2000103.1"/>
    <property type="molecule type" value="Genomic_DNA"/>
</dbReference>
<dbReference type="InterPro" id="IPR002543">
    <property type="entry name" value="FtsK_dom"/>
</dbReference>
<comment type="similarity">
    <text evidence="2">Belongs to the FtsK/SpoIIIE/SftA family.</text>
</comment>
<evidence type="ECO:0000256" key="1">
    <source>
        <dbReference type="ARBA" id="ARBA00004651"/>
    </source>
</evidence>
<sequence>MFGGLETVAGTSRKKQDTGSRKKQAGTTGTKRSGTGGKKTAPAVNENSFMGTEVAIIVSFAVSVLLFLSNFGLCGAVGDFCRKVMLGIFGSMGYAAPVLLFLGTCFYMSNRGNYRAFLKMGAVAVVLLALCGLDQMMFGGGMKEGWKLSQYYVQSGAGGDGGGFAGGALVMILSSALGSVGTYLVLIVALVLGAVCITEKSLVSLVKKGSGRAYEYAREDMNRRREIHEERREERRRMREEQRVRGVDLDATNLNDVPLMREFAAGIPEGTVLAEDAGQEFQEDDRQFKTDGKDREASAGRPQNPADIFRGSIALPQYDPEADMEEAEETGQAEAKAAASDETGKRRKSRKGSPQEDTDDILKNIYVRRDTRTFEEFSGEEREIGGRHPGFTAVPAEDYGETEVPWENTDARDVYDSDVRPEPFGEPYPEAGHFDDSEQVERFYEDCEGMEPYGSAKAYYREEDLSVNGSDSEQEEGLNYDGFYIPEEPKTVVTASGKIIETDTEMVRKTIEKKRVEKKSQPEDELSLNEQIEKRAEAAKVVKKEYIVPPLNLLKKGAKNSGGFSEKEYKETAIKLQQTLQNFGVGVTVTNISCGPSVTRYELHPEQGVKVSKIVALSDDIKLNLAAADIRIEAPIPGKAAVGIEVPNKENNVVLLRELLESEDFKRHGSHMAFAVGKDIGGQVVVTDIAKMPHLLIAGATGSGKSVCINTLIMSVIYKAKPDEVKLIMIDPKVVELSVYNGIPHLLIPVVTDPKKASGALNWAVAEMTDRYNKFAKYNVRDLKGYNAKIESIKDIDDDNKPEKLPQIIIIVDELADLMMVAPGEVEDSICRLAQLARAAGIHLVIATQRPSVNVITGLIKANIPSRIAFSVSSGVDSRTIIDMNGAEKLLGKGDMLFYPSGYQKPQRVQGAFVSDQEVSRVVEFLTEQGMTADYNPEVESKISTASFAEGPSGGSDRDAYFVQAGRFIIEKEKASIGMLQRMFKIGFNRAARIMDQLAEAGVVGEEEGTKPRKVLMTMEQFENMMNE</sequence>
<evidence type="ECO:0000256" key="10">
    <source>
        <dbReference type="ARBA" id="ARBA00023125"/>
    </source>
</evidence>
<keyword evidence="10" id="KW-0238">DNA-binding</keyword>
<evidence type="ECO:0000256" key="8">
    <source>
        <dbReference type="ARBA" id="ARBA00022840"/>
    </source>
</evidence>
<evidence type="ECO:0000313" key="20">
    <source>
        <dbReference type="Proteomes" id="UP001300871"/>
    </source>
</evidence>
<feature type="binding site" evidence="15">
    <location>
        <begin position="699"/>
        <end position="706"/>
    </location>
    <ligand>
        <name>ATP</name>
        <dbReference type="ChEBI" id="CHEBI:30616"/>
    </ligand>
</feature>
<name>A0AAW6ATX3_CLOSY</name>
<dbReference type="PANTHER" id="PTHR22683:SF41">
    <property type="entry name" value="DNA TRANSLOCASE FTSK"/>
    <property type="match status" value="1"/>
</dbReference>
<dbReference type="Gene3D" id="1.10.10.10">
    <property type="entry name" value="Winged helix-like DNA-binding domain superfamily/Winged helix DNA-binding domain"/>
    <property type="match status" value="1"/>
</dbReference>
<organism evidence="19 20">
    <name type="scientific">Clostridium symbiosum</name>
    <name type="common">Bacteroides symbiosus</name>
    <dbReference type="NCBI Taxonomy" id="1512"/>
    <lineage>
        <taxon>Bacteria</taxon>
        <taxon>Bacillati</taxon>
        <taxon>Bacillota</taxon>
        <taxon>Clostridia</taxon>
        <taxon>Lachnospirales</taxon>
        <taxon>Lachnospiraceae</taxon>
        <taxon>Otoolea</taxon>
    </lineage>
</organism>
<dbReference type="Pfam" id="PF13491">
    <property type="entry name" value="FtsK_4TM"/>
    <property type="match status" value="1"/>
</dbReference>
<evidence type="ECO:0000313" key="19">
    <source>
        <dbReference type="EMBL" id="MDB2000103.1"/>
    </source>
</evidence>
<comment type="caution">
    <text evidence="19">The sequence shown here is derived from an EMBL/GenBank/DDBJ whole genome shotgun (WGS) entry which is preliminary data.</text>
</comment>
<keyword evidence="7" id="KW-0159">Chromosome partition</keyword>
<dbReference type="InterPro" id="IPR025199">
    <property type="entry name" value="FtsK_4TM"/>
</dbReference>
<comment type="subunit">
    <text evidence="14">Homohexamer. Forms a ring that surrounds DNA.</text>
</comment>
<comment type="subcellular location">
    <subcellularLocation>
        <location evidence="1">Cell membrane</location>
        <topology evidence="1">Multi-pass membrane protein</topology>
    </subcellularLocation>
</comment>
<evidence type="ECO:0000256" key="6">
    <source>
        <dbReference type="ARBA" id="ARBA00022741"/>
    </source>
</evidence>
<feature type="transmembrane region" description="Helical" evidence="17">
    <location>
        <begin position="121"/>
        <end position="139"/>
    </location>
</feature>
<feature type="transmembrane region" description="Helical" evidence="17">
    <location>
        <begin position="54"/>
        <end position="77"/>
    </location>
</feature>
<feature type="transmembrane region" description="Helical" evidence="17">
    <location>
        <begin position="180"/>
        <end position="198"/>
    </location>
</feature>
<comment type="function">
    <text evidence="13">Essential cell division protein that coordinates cell division and chromosome segregation. The N-terminus is involved in assembly of the cell-division machinery. The C-terminus functions as a DNA motor that moves dsDNA in an ATP-dependent manner towards the dif recombination site, which is located within the replication terminus region. Required for activation of the Xer recombinase, allowing activation of chromosome unlinking by recombination.</text>
</comment>
<evidence type="ECO:0000256" key="4">
    <source>
        <dbReference type="ARBA" id="ARBA00022618"/>
    </source>
</evidence>
<accession>A0AAW6ATX3</accession>
<evidence type="ECO:0000256" key="7">
    <source>
        <dbReference type="ARBA" id="ARBA00022829"/>
    </source>
</evidence>
<dbReference type="InterPro" id="IPR027417">
    <property type="entry name" value="P-loop_NTPase"/>
</dbReference>
<dbReference type="PANTHER" id="PTHR22683">
    <property type="entry name" value="SPORULATION PROTEIN RELATED"/>
    <property type="match status" value="1"/>
</dbReference>
<dbReference type="PROSITE" id="PS50901">
    <property type="entry name" value="FTSK"/>
    <property type="match status" value="1"/>
</dbReference>
<dbReference type="GO" id="GO:0005886">
    <property type="term" value="C:plasma membrane"/>
    <property type="evidence" value="ECO:0007669"/>
    <property type="project" value="UniProtKB-SubCell"/>
</dbReference>
<evidence type="ECO:0000256" key="11">
    <source>
        <dbReference type="ARBA" id="ARBA00023136"/>
    </source>
</evidence>
<dbReference type="Pfam" id="PF01580">
    <property type="entry name" value="FtsK_SpoIIIE"/>
    <property type="match status" value="1"/>
</dbReference>
<keyword evidence="12" id="KW-0131">Cell cycle</keyword>
<evidence type="ECO:0000256" key="9">
    <source>
        <dbReference type="ARBA" id="ARBA00022989"/>
    </source>
</evidence>
<evidence type="ECO:0000256" key="5">
    <source>
        <dbReference type="ARBA" id="ARBA00022692"/>
    </source>
</evidence>
<feature type="domain" description="FtsK" evidence="18">
    <location>
        <begin position="681"/>
        <end position="879"/>
    </location>
</feature>
<dbReference type="InterPro" id="IPR018541">
    <property type="entry name" value="Ftsk_gamma"/>
</dbReference>
<feature type="compositionally biased region" description="Basic and acidic residues" evidence="16">
    <location>
        <begin position="284"/>
        <end position="298"/>
    </location>
</feature>
<feature type="compositionally biased region" description="Basic and acidic residues" evidence="16">
    <location>
        <begin position="409"/>
        <end position="423"/>
    </location>
</feature>
<dbReference type="Pfam" id="PF09397">
    <property type="entry name" value="FtsK_gamma"/>
    <property type="match status" value="1"/>
</dbReference>
<dbReference type="Gene3D" id="3.30.980.40">
    <property type="match status" value="1"/>
</dbReference>
<evidence type="ECO:0000256" key="16">
    <source>
        <dbReference type="SAM" id="MobiDB-lite"/>
    </source>
</evidence>
<keyword evidence="6 15" id="KW-0547">Nucleotide-binding</keyword>
<keyword evidence="4" id="KW-0132">Cell division</keyword>
<dbReference type="SMART" id="SM00843">
    <property type="entry name" value="Ftsk_gamma"/>
    <property type="match status" value="1"/>
</dbReference>
<keyword evidence="5 17" id="KW-0812">Transmembrane</keyword>
<dbReference type="Gene3D" id="3.40.50.300">
    <property type="entry name" value="P-loop containing nucleotide triphosphate hydrolases"/>
    <property type="match status" value="1"/>
</dbReference>
<dbReference type="InterPro" id="IPR036388">
    <property type="entry name" value="WH-like_DNA-bd_sf"/>
</dbReference>
<dbReference type="InterPro" id="IPR003593">
    <property type="entry name" value="AAA+_ATPase"/>
</dbReference>
<evidence type="ECO:0000256" key="17">
    <source>
        <dbReference type="SAM" id="Phobius"/>
    </source>
</evidence>
<feature type="transmembrane region" description="Helical" evidence="17">
    <location>
        <begin position="84"/>
        <end position="109"/>
    </location>
</feature>
<keyword evidence="8 15" id="KW-0067">ATP-binding</keyword>
<dbReference type="SUPFAM" id="SSF46785">
    <property type="entry name" value="Winged helix' DNA-binding domain"/>
    <property type="match status" value="1"/>
</dbReference>
<evidence type="ECO:0000256" key="15">
    <source>
        <dbReference type="PROSITE-ProRule" id="PRU00289"/>
    </source>
</evidence>
<dbReference type="InterPro" id="IPR036390">
    <property type="entry name" value="WH_DNA-bd_sf"/>
</dbReference>
<evidence type="ECO:0000259" key="18">
    <source>
        <dbReference type="PROSITE" id="PS50901"/>
    </source>
</evidence>
<dbReference type="Pfam" id="PF17854">
    <property type="entry name" value="FtsK_alpha"/>
    <property type="match status" value="1"/>
</dbReference>
<evidence type="ECO:0000256" key="3">
    <source>
        <dbReference type="ARBA" id="ARBA00022475"/>
    </source>
</evidence>
<dbReference type="InterPro" id="IPR041027">
    <property type="entry name" value="FtsK_alpha"/>
</dbReference>
<dbReference type="InterPro" id="IPR050206">
    <property type="entry name" value="FtsK/SpoIIIE/SftA"/>
</dbReference>
<dbReference type="CDD" id="cd01127">
    <property type="entry name" value="TrwB_TraG_TraD_VirD4"/>
    <property type="match status" value="1"/>
</dbReference>
<feature type="compositionally biased region" description="Basic and acidic residues" evidence="16">
    <location>
        <begin position="377"/>
        <end position="386"/>
    </location>
</feature>
<protein>
    <submittedName>
        <fullName evidence="19">DNA translocase FtsK</fullName>
    </submittedName>
</protein>
<proteinExistence type="inferred from homology"/>
<dbReference type="AlphaFoldDB" id="A0AAW6ATX3"/>
<dbReference type="SUPFAM" id="SSF52540">
    <property type="entry name" value="P-loop containing nucleoside triphosphate hydrolases"/>
    <property type="match status" value="1"/>
</dbReference>
<reference evidence="19" key="1">
    <citation type="submission" date="2023-01" db="EMBL/GenBank/DDBJ databases">
        <title>Human gut microbiome strain richness.</title>
        <authorList>
            <person name="Chen-Liaw A."/>
        </authorList>
    </citation>
    <scope>NUCLEOTIDE SEQUENCE</scope>
    <source>
        <strain evidence="19">B1_m1001713B170214d0_201011</strain>
    </source>
</reference>
<evidence type="ECO:0000256" key="2">
    <source>
        <dbReference type="ARBA" id="ARBA00006474"/>
    </source>
</evidence>
<feature type="compositionally biased region" description="Acidic residues" evidence="16">
    <location>
        <begin position="320"/>
        <end position="331"/>
    </location>
</feature>